<comment type="caution">
    <text evidence="2">The sequence shown here is derived from an EMBL/GenBank/DDBJ whole genome shotgun (WGS) entry which is preliminary data.</text>
</comment>
<protein>
    <submittedName>
        <fullName evidence="2">Uncharacterized protein</fullName>
    </submittedName>
</protein>
<name>A0A2U1QDJ1_ARTAN</name>
<evidence type="ECO:0000313" key="3">
    <source>
        <dbReference type="Proteomes" id="UP000245207"/>
    </source>
</evidence>
<sequence>MESHSLSRIKMARTCPIISHIFFADESLFFLKASQAECWTLIRLFNLYCHASAQSVNFDKSSAFFSPNTLSLLCKDICDALQVQQMDSKDKYLGLPSVYGKHKGELFDFLLEKVLLKMQGWKQKLLSQAGSEILIKSVIQAIPSFSGVVILMNVIYTGKVGFRDLEEFNTALLAKQGWRLLMNPTALWGKVLKGLYFPNCGFLVAKKGSHLSWLWSSVLHGRDLFLQGVRWQVGNVHGRCTDLIILHRLATHLPIFLIDLRTHLLFVKHENKKKPVPNKTAKEIPIDVSQYLGFPGSHSHQVSASTSIGHSGTIDVGQHSTIPVFCPLISASVENNLHRTATFCDIAGASSSRDEAATGSGMNSSGFGIVNSPHNVHFSDEQLLVNALPHRADLPAGVPTQVRTVDGLLSNFQTANIVRPSSVAIRRRTIGEDLTNAGNLGRVPMVLDFSSGDVVLDPNSAASNTRRGAHQRRILARLRRPRGYKHFFTAALSRVQGPSSMGDADGPPVQGPVAPPQREGKI</sequence>
<organism evidence="2 3">
    <name type="scientific">Artemisia annua</name>
    <name type="common">Sweet wormwood</name>
    <dbReference type="NCBI Taxonomy" id="35608"/>
    <lineage>
        <taxon>Eukaryota</taxon>
        <taxon>Viridiplantae</taxon>
        <taxon>Streptophyta</taxon>
        <taxon>Embryophyta</taxon>
        <taxon>Tracheophyta</taxon>
        <taxon>Spermatophyta</taxon>
        <taxon>Magnoliopsida</taxon>
        <taxon>eudicotyledons</taxon>
        <taxon>Gunneridae</taxon>
        <taxon>Pentapetalae</taxon>
        <taxon>asterids</taxon>
        <taxon>campanulids</taxon>
        <taxon>Asterales</taxon>
        <taxon>Asteraceae</taxon>
        <taxon>Asteroideae</taxon>
        <taxon>Anthemideae</taxon>
        <taxon>Artemisiinae</taxon>
        <taxon>Artemisia</taxon>
    </lineage>
</organism>
<dbReference type="PANTHER" id="PTHR33116:SF86">
    <property type="entry name" value="REVERSE TRANSCRIPTASE DOMAIN-CONTAINING PROTEIN"/>
    <property type="match status" value="1"/>
</dbReference>
<keyword evidence="3" id="KW-1185">Reference proteome</keyword>
<dbReference type="EMBL" id="PKPP01000203">
    <property type="protein sequence ID" value="PWA96037.1"/>
    <property type="molecule type" value="Genomic_DNA"/>
</dbReference>
<gene>
    <name evidence="2" type="ORF">CTI12_AA042900</name>
</gene>
<reference evidence="2 3" key="1">
    <citation type="journal article" date="2018" name="Mol. Plant">
        <title>The genome of Artemisia annua provides insight into the evolution of Asteraceae family and artemisinin biosynthesis.</title>
        <authorList>
            <person name="Shen Q."/>
            <person name="Zhang L."/>
            <person name="Liao Z."/>
            <person name="Wang S."/>
            <person name="Yan T."/>
            <person name="Shi P."/>
            <person name="Liu M."/>
            <person name="Fu X."/>
            <person name="Pan Q."/>
            <person name="Wang Y."/>
            <person name="Lv Z."/>
            <person name="Lu X."/>
            <person name="Zhang F."/>
            <person name="Jiang W."/>
            <person name="Ma Y."/>
            <person name="Chen M."/>
            <person name="Hao X."/>
            <person name="Li L."/>
            <person name="Tang Y."/>
            <person name="Lv G."/>
            <person name="Zhou Y."/>
            <person name="Sun X."/>
            <person name="Brodelius P.E."/>
            <person name="Rose J.K.C."/>
            <person name="Tang K."/>
        </authorList>
    </citation>
    <scope>NUCLEOTIDE SEQUENCE [LARGE SCALE GENOMIC DNA]</scope>
    <source>
        <strain evidence="3">cv. Huhao1</strain>
        <tissue evidence="2">Leaf</tissue>
    </source>
</reference>
<dbReference type="Proteomes" id="UP000245207">
    <property type="component" value="Unassembled WGS sequence"/>
</dbReference>
<proteinExistence type="predicted"/>
<dbReference type="OrthoDB" id="1734132at2759"/>
<dbReference type="AlphaFoldDB" id="A0A2U1QDJ1"/>
<dbReference type="PANTHER" id="PTHR33116">
    <property type="entry name" value="REVERSE TRANSCRIPTASE ZINC-BINDING DOMAIN-CONTAINING PROTEIN-RELATED-RELATED"/>
    <property type="match status" value="1"/>
</dbReference>
<feature type="region of interest" description="Disordered" evidence="1">
    <location>
        <begin position="495"/>
        <end position="522"/>
    </location>
</feature>
<evidence type="ECO:0000256" key="1">
    <source>
        <dbReference type="SAM" id="MobiDB-lite"/>
    </source>
</evidence>
<accession>A0A2U1QDJ1</accession>
<evidence type="ECO:0000313" key="2">
    <source>
        <dbReference type="EMBL" id="PWA96037.1"/>
    </source>
</evidence>
<dbReference type="STRING" id="35608.A0A2U1QDJ1"/>